<name>A0A2P7SJG2_9HYPH</name>
<protein>
    <submittedName>
        <fullName evidence="1">DUF2218 domain-containing protein</fullName>
    </submittedName>
</protein>
<accession>A0A2P7SJG2</accession>
<dbReference type="InterPro" id="IPR014543">
    <property type="entry name" value="UCP028291"/>
</dbReference>
<dbReference type="Gene3D" id="3.30.310.50">
    <property type="entry name" value="Alpha-D-phosphohexomutase, C-terminal domain"/>
    <property type="match status" value="1"/>
</dbReference>
<dbReference type="RefSeq" id="WP_106771739.1">
    <property type="nucleotide sequence ID" value="NZ_PXYK01000006.1"/>
</dbReference>
<reference evidence="1 2" key="1">
    <citation type="submission" date="2018-03" db="EMBL/GenBank/DDBJ databases">
        <title>The draft genome of Mesorhizobium sp. 6GN-30.</title>
        <authorList>
            <person name="Liu L."/>
            <person name="Li L."/>
            <person name="Wang T."/>
            <person name="Zhang X."/>
            <person name="Liang L."/>
        </authorList>
    </citation>
    <scope>NUCLEOTIDE SEQUENCE [LARGE SCALE GENOMIC DNA]</scope>
    <source>
        <strain evidence="1 2">6GN30</strain>
    </source>
</reference>
<sequence length="94" mass="10513">MVESTGRFETAHGPKYLTQLCKHFAHKIEVVHGERHGECRFSFGTAVMDADDEALTVRLAVSEADQLPQAKAVIADHLARFAFREEDRAIAWSS</sequence>
<organism evidence="1 2">
    <name type="scientific">Kumtagia ephedrae</name>
    <dbReference type="NCBI Taxonomy" id="2116701"/>
    <lineage>
        <taxon>Bacteria</taxon>
        <taxon>Pseudomonadati</taxon>
        <taxon>Pseudomonadota</taxon>
        <taxon>Alphaproteobacteria</taxon>
        <taxon>Hyphomicrobiales</taxon>
        <taxon>Phyllobacteriaceae</taxon>
        <taxon>Kumtagia</taxon>
    </lineage>
</organism>
<dbReference type="Proteomes" id="UP000241229">
    <property type="component" value="Unassembled WGS sequence"/>
</dbReference>
<dbReference type="OrthoDB" id="9806511at2"/>
<dbReference type="EMBL" id="PXYK01000006">
    <property type="protein sequence ID" value="PSJ62638.1"/>
    <property type="molecule type" value="Genomic_DNA"/>
</dbReference>
<dbReference type="Pfam" id="PF09981">
    <property type="entry name" value="DUF2218"/>
    <property type="match status" value="1"/>
</dbReference>
<evidence type="ECO:0000313" key="2">
    <source>
        <dbReference type="Proteomes" id="UP000241229"/>
    </source>
</evidence>
<dbReference type="AlphaFoldDB" id="A0A2P7SJG2"/>
<dbReference type="PIRSF" id="PIRSF028291">
    <property type="entry name" value="UCP028291"/>
    <property type="match status" value="1"/>
</dbReference>
<proteinExistence type="predicted"/>
<gene>
    <name evidence="1" type="ORF">C7I84_08560</name>
</gene>
<evidence type="ECO:0000313" key="1">
    <source>
        <dbReference type="EMBL" id="PSJ62638.1"/>
    </source>
</evidence>
<keyword evidence="2" id="KW-1185">Reference proteome</keyword>
<comment type="caution">
    <text evidence="1">The sequence shown here is derived from an EMBL/GenBank/DDBJ whole genome shotgun (WGS) entry which is preliminary data.</text>
</comment>